<proteinExistence type="predicted"/>
<dbReference type="OrthoDB" id="10406907at2759"/>
<keyword evidence="3" id="KW-1185">Reference proteome</keyword>
<dbReference type="EMBL" id="JABFAF010000010">
    <property type="protein sequence ID" value="MBA0869525.1"/>
    <property type="molecule type" value="Genomic_DNA"/>
</dbReference>
<evidence type="ECO:0000313" key="2">
    <source>
        <dbReference type="EMBL" id="MBA0869525.1"/>
    </source>
</evidence>
<accession>A0A7J9MEH8</accession>
<evidence type="ECO:0000256" key="1">
    <source>
        <dbReference type="SAM" id="MobiDB-lite"/>
    </source>
</evidence>
<dbReference type="AlphaFoldDB" id="A0A7J9MEH8"/>
<comment type="caution">
    <text evidence="2">The sequence shown here is derived from an EMBL/GenBank/DDBJ whole genome shotgun (WGS) entry which is preliminary data.</text>
</comment>
<evidence type="ECO:0000313" key="3">
    <source>
        <dbReference type="Proteomes" id="UP000593576"/>
    </source>
</evidence>
<sequence length="137" mass="15302">MWSYKSANGRVRKNSRTECYKSPFGSVSGARDRYKACKFDCGADTFGKGGLCIGLRGKISDAETVETRDLSKFISKEAEGLWAIRSQCDGSRGKGFKRGNNPSARQVGRKPRQRESSKVNQVGAIRKSQRGRCENRW</sequence>
<dbReference type="Proteomes" id="UP000593576">
    <property type="component" value="Unassembled WGS sequence"/>
</dbReference>
<name>A0A7J9MEH8_GOSSC</name>
<reference evidence="2 3" key="1">
    <citation type="journal article" date="2019" name="Genome Biol. Evol.">
        <title>Insights into the evolution of the New World diploid cottons (Gossypium, subgenus Houzingenia) based on genome sequencing.</title>
        <authorList>
            <person name="Grover C.E."/>
            <person name="Arick M.A. 2nd"/>
            <person name="Thrash A."/>
            <person name="Conover J.L."/>
            <person name="Sanders W.S."/>
            <person name="Peterson D.G."/>
            <person name="Frelichowski J.E."/>
            <person name="Scheffler J.A."/>
            <person name="Scheffler B.E."/>
            <person name="Wendel J.F."/>
        </authorList>
    </citation>
    <scope>NUCLEOTIDE SEQUENCE [LARGE SCALE GENOMIC DNA]</scope>
    <source>
        <strain evidence="2">1</strain>
        <tissue evidence="2">Leaf</tissue>
    </source>
</reference>
<protein>
    <submittedName>
        <fullName evidence="2">Uncharacterized protein</fullName>
    </submittedName>
</protein>
<organism evidence="2 3">
    <name type="scientific">Gossypium schwendimanii</name>
    <name type="common">Cotton</name>
    <dbReference type="NCBI Taxonomy" id="34291"/>
    <lineage>
        <taxon>Eukaryota</taxon>
        <taxon>Viridiplantae</taxon>
        <taxon>Streptophyta</taxon>
        <taxon>Embryophyta</taxon>
        <taxon>Tracheophyta</taxon>
        <taxon>Spermatophyta</taxon>
        <taxon>Magnoliopsida</taxon>
        <taxon>eudicotyledons</taxon>
        <taxon>Gunneridae</taxon>
        <taxon>Pentapetalae</taxon>
        <taxon>rosids</taxon>
        <taxon>malvids</taxon>
        <taxon>Malvales</taxon>
        <taxon>Malvaceae</taxon>
        <taxon>Malvoideae</taxon>
        <taxon>Gossypium</taxon>
    </lineage>
</organism>
<gene>
    <name evidence="2" type="ORF">Goshw_029508</name>
</gene>
<feature type="non-terminal residue" evidence="2">
    <location>
        <position position="1"/>
    </location>
</feature>
<feature type="region of interest" description="Disordered" evidence="1">
    <location>
        <begin position="90"/>
        <end position="137"/>
    </location>
</feature>